<evidence type="ECO:0000313" key="1">
    <source>
        <dbReference type="EMBL" id="KAJ9641385.1"/>
    </source>
</evidence>
<dbReference type="Proteomes" id="UP001172680">
    <property type="component" value="Unassembled WGS sequence"/>
</dbReference>
<organism evidence="1 2">
    <name type="scientific">Coniosporium tulheliwenetii</name>
    <dbReference type="NCBI Taxonomy" id="3383036"/>
    <lineage>
        <taxon>Eukaryota</taxon>
        <taxon>Fungi</taxon>
        <taxon>Dikarya</taxon>
        <taxon>Ascomycota</taxon>
        <taxon>Pezizomycotina</taxon>
        <taxon>Dothideomycetes</taxon>
        <taxon>Dothideomycetes incertae sedis</taxon>
        <taxon>Coniosporium</taxon>
    </lineage>
</organism>
<evidence type="ECO:0000313" key="2">
    <source>
        <dbReference type="Proteomes" id="UP001172680"/>
    </source>
</evidence>
<name>A0ACC2Z203_9PEZI</name>
<protein>
    <submittedName>
        <fullName evidence="1">Uncharacterized protein</fullName>
    </submittedName>
</protein>
<dbReference type="EMBL" id="JAPDRP010000015">
    <property type="protein sequence ID" value="KAJ9641385.1"/>
    <property type="molecule type" value="Genomic_DNA"/>
</dbReference>
<reference evidence="1" key="1">
    <citation type="submission" date="2022-10" db="EMBL/GenBank/DDBJ databases">
        <title>Culturing micro-colonial fungi from biological soil crusts in the Mojave desert and describing Neophaeococcomyces mojavensis, and introducing the new genera and species Taxawa tesnikishii.</title>
        <authorList>
            <person name="Kurbessoian T."/>
            <person name="Stajich J.E."/>
        </authorList>
    </citation>
    <scope>NUCLEOTIDE SEQUENCE</scope>
    <source>
        <strain evidence="1">JES_115</strain>
    </source>
</reference>
<accession>A0ACC2Z203</accession>
<keyword evidence="2" id="KW-1185">Reference proteome</keyword>
<proteinExistence type="predicted"/>
<comment type="caution">
    <text evidence="1">The sequence shown here is derived from an EMBL/GenBank/DDBJ whole genome shotgun (WGS) entry which is preliminary data.</text>
</comment>
<gene>
    <name evidence="1" type="ORF">H2199_005355</name>
</gene>
<sequence>MAPSQSKVQSTSLPSLPVKHRELVPYIAGHAKTPISELLQPFNQHEAKLRELFAQEPKHPSLSDPHVNTIPVFDGHETEITVRARDLGAESPEEKERYLMPLKAEERKSNGAPAIVQSFKAFQTNFNLFSESSLVDLDWNNVIAAGSSVVTSLLPVPEKYSGSKKTLRQYYHEILAPASDVDLFLYGLTEDEAIEKIKQIEKSVKDSILYETTTIRTKNAITITSQYPTRHVQIVLRIYKSISEILTGFDVDCSCVAYDGKQVYVTPRALAAFVTQSNQIDLTRRSPSYENRLSKYSHRGFEVYWPLLDRTRIDPTIFERSFSGTVGLARLLVLEKLPKASDRDRYMDQRRTERGRPPLDRYRRYRHSIRGNIKDDYDDEVADWVEEDEVSNYHTFTIPYGQKFHARKIEKLLYTKDLLLNAEWNKPKDREVNLHPFDPEDEEVAEAESKIYVSGNVSFIKDDPGRQAIGSFNPITDDDWTEMAYVGNTARLCQAIVDGDLEHVQDWLAQEGSNPNRRDYTGRTPLHLAVISSTPEIVQCLIDHGARLVARLADGRTALHLAAARGNIPMVKSLLEKSEQNEEEEARKEELRKQSKAAAPKEDNCASPTSEEDDDVELVDNEEETSDDEVAMRSTTTGSLSTSSAARTKPVTAT</sequence>